<evidence type="ECO:0000256" key="4">
    <source>
        <dbReference type="SAM" id="Phobius"/>
    </source>
</evidence>
<dbReference type="Pfam" id="PF01590">
    <property type="entry name" value="GAF"/>
    <property type="match status" value="1"/>
</dbReference>
<dbReference type="Gene3D" id="6.10.340.10">
    <property type="match status" value="1"/>
</dbReference>
<feature type="domain" description="GGDEF" evidence="6">
    <location>
        <begin position="458"/>
        <end position="590"/>
    </location>
</feature>
<feature type="transmembrane region" description="Helical" evidence="4">
    <location>
        <begin position="189"/>
        <end position="210"/>
    </location>
</feature>
<dbReference type="PANTHER" id="PTHR45138:SF9">
    <property type="entry name" value="DIGUANYLATE CYCLASE DGCM-RELATED"/>
    <property type="match status" value="1"/>
</dbReference>
<dbReference type="EMBL" id="JABSNM010000034">
    <property type="protein sequence ID" value="NRT58598.1"/>
    <property type="molecule type" value="Genomic_DNA"/>
</dbReference>
<dbReference type="Pfam" id="PF00672">
    <property type="entry name" value="HAMP"/>
    <property type="match status" value="1"/>
</dbReference>
<evidence type="ECO:0000256" key="2">
    <source>
        <dbReference type="ARBA" id="ARBA00034247"/>
    </source>
</evidence>
<protein>
    <recommendedName>
        <fullName evidence="1">diguanylate cyclase</fullName>
        <ecNumber evidence="1">2.7.7.65</ecNumber>
    </recommendedName>
</protein>
<dbReference type="SUPFAM" id="SSF55073">
    <property type="entry name" value="Nucleotide cyclase"/>
    <property type="match status" value="1"/>
</dbReference>
<dbReference type="CDD" id="cd06225">
    <property type="entry name" value="HAMP"/>
    <property type="match status" value="1"/>
</dbReference>
<dbReference type="PROSITE" id="PS50887">
    <property type="entry name" value="GGDEF"/>
    <property type="match status" value="1"/>
</dbReference>
<dbReference type="RefSeq" id="WP_173807609.1">
    <property type="nucleotide sequence ID" value="NZ_JABSNM010000034.1"/>
</dbReference>
<dbReference type="PANTHER" id="PTHR45138">
    <property type="entry name" value="REGULATORY COMPONENTS OF SENSORY TRANSDUCTION SYSTEM"/>
    <property type="match status" value="1"/>
</dbReference>
<gene>
    <name evidence="7" type="ORF">HNQ01_004367</name>
</gene>
<evidence type="ECO:0000313" key="7">
    <source>
        <dbReference type="EMBL" id="NRT58598.1"/>
    </source>
</evidence>
<dbReference type="Proteomes" id="UP001516061">
    <property type="component" value="Unassembled WGS sequence"/>
</dbReference>
<reference evidence="7 8" key="1">
    <citation type="submission" date="2020-05" db="EMBL/GenBank/DDBJ databases">
        <title>Genomic Encyclopedia of Type Strains, Phase IV (KMG-V): Genome sequencing to study the core and pangenomes of soil and plant-associated prokaryotes.</title>
        <authorList>
            <person name="Whitman W."/>
        </authorList>
    </citation>
    <scope>NUCLEOTIDE SEQUENCE [LARGE SCALE GENOMIC DNA]</scope>
    <source>
        <strain evidence="7 8">C29</strain>
    </source>
</reference>
<dbReference type="PROSITE" id="PS50885">
    <property type="entry name" value="HAMP"/>
    <property type="match status" value="1"/>
</dbReference>
<keyword evidence="8" id="KW-1185">Reference proteome</keyword>
<dbReference type="EC" id="2.7.7.65" evidence="1"/>
<dbReference type="Gene3D" id="3.30.70.270">
    <property type="match status" value="1"/>
</dbReference>
<dbReference type="InterPro" id="IPR000160">
    <property type="entry name" value="GGDEF_dom"/>
</dbReference>
<keyword evidence="4" id="KW-0812">Transmembrane</keyword>
<evidence type="ECO:0000313" key="8">
    <source>
        <dbReference type="Proteomes" id="UP001516061"/>
    </source>
</evidence>
<dbReference type="InterPro" id="IPR043128">
    <property type="entry name" value="Rev_trsase/Diguanyl_cyclase"/>
</dbReference>
<accession>A0ABX2GAH8</accession>
<feature type="coiled-coil region" evidence="3">
    <location>
        <begin position="78"/>
        <end position="105"/>
    </location>
</feature>
<evidence type="ECO:0000259" key="6">
    <source>
        <dbReference type="PROSITE" id="PS50887"/>
    </source>
</evidence>
<dbReference type="Pfam" id="PF00990">
    <property type="entry name" value="GGDEF"/>
    <property type="match status" value="1"/>
</dbReference>
<dbReference type="SUPFAM" id="SSF158472">
    <property type="entry name" value="HAMP domain-like"/>
    <property type="match status" value="1"/>
</dbReference>
<dbReference type="InterPro" id="IPR050469">
    <property type="entry name" value="Diguanylate_Cyclase"/>
</dbReference>
<evidence type="ECO:0000259" key="5">
    <source>
        <dbReference type="PROSITE" id="PS50885"/>
    </source>
</evidence>
<dbReference type="Gene3D" id="3.30.450.40">
    <property type="match status" value="1"/>
</dbReference>
<name>A0ABX2GAH8_9BURK</name>
<dbReference type="InterPro" id="IPR003018">
    <property type="entry name" value="GAF"/>
</dbReference>
<feature type="domain" description="HAMP" evidence="5">
    <location>
        <begin position="211"/>
        <end position="263"/>
    </location>
</feature>
<comment type="caution">
    <text evidence="7">The sequence shown here is derived from an EMBL/GenBank/DDBJ whole genome shotgun (WGS) entry which is preliminary data.</text>
</comment>
<dbReference type="InterPro" id="IPR029787">
    <property type="entry name" value="Nucleotide_cyclase"/>
</dbReference>
<keyword evidence="4" id="KW-0472">Membrane</keyword>
<proteinExistence type="predicted"/>
<dbReference type="InterPro" id="IPR029016">
    <property type="entry name" value="GAF-like_dom_sf"/>
</dbReference>
<comment type="catalytic activity">
    <reaction evidence="2">
        <text>2 GTP = 3',3'-c-di-GMP + 2 diphosphate</text>
        <dbReference type="Rhea" id="RHEA:24898"/>
        <dbReference type="ChEBI" id="CHEBI:33019"/>
        <dbReference type="ChEBI" id="CHEBI:37565"/>
        <dbReference type="ChEBI" id="CHEBI:58805"/>
        <dbReference type="EC" id="2.7.7.65"/>
    </reaction>
</comment>
<sequence>MKIHRLSLTAKLTGINLLLASALMAVISVAWCLLPDVTEVEEVRLLQHLQHTTQHADMLHDALHADVLAVLLAAAQSGEVADQQVDQARRTAQQLRLEMTRLEQTVLADTSLQERLEQSRQVTLRYADSAEDLVQGARHAPARMPALRTRFETDFDATEQALAAQTATIASALDSAGLRSGQAVRQARLGLIAAALLTIVAGWSGVATIARSIRNSLMGLRDVAQAVASGDLERRSEHLGRDEVGQLAEAVNDMADALHRMIERMRSDGSRIDFSARLAQALDMADTEAQAHGVVAQAMLQVATDRPMELLLADSSEAHLERAAAHPAVGAPGCCVDSPFSCVAVRRGHAVRFSSSEALDACPRLRGRTGTPVSASCVPVTFMGRALGVLHVTSQAEQPLDDAQLERLVTLAAQAGGRIGMVRAFERTQMQAATDALTGLPNRRTAEARLRRLVGSGQALAFVMADLDHFKRLNDMHGHQAGDEALRTFADVVRECARPQDLVCRWGGEEFAFVLAGVDAAQALHWCERLRSSLQDALQRRSTPVFTASLGVCVCGTGSTPSPESLVAAADAALYQAKSAGRDRAVVSRPGEAGTGAAEPRISEQAATIDISQLVSRT</sequence>
<feature type="transmembrane region" description="Helical" evidence="4">
    <location>
        <begin position="12"/>
        <end position="34"/>
    </location>
</feature>
<dbReference type="SMART" id="SM00267">
    <property type="entry name" value="GGDEF"/>
    <property type="match status" value="1"/>
</dbReference>
<dbReference type="InterPro" id="IPR003660">
    <property type="entry name" value="HAMP_dom"/>
</dbReference>
<evidence type="ECO:0000256" key="3">
    <source>
        <dbReference type="SAM" id="Coils"/>
    </source>
</evidence>
<evidence type="ECO:0000256" key="1">
    <source>
        <dbReference type="ARBA" id="ARBA00012528"/>
    </source>
</evidence>
<dbReference type="CDD" id="cd01949">
    <property type="entry name" value="GGDEF"/>
    <property type="match status" value="1"/>
</dbReference>
<keyword evidence="4" id="KW-1133">Transmembrane helix</keyword>
<dbReference type="SUPFAM" id="SSF55781">
    <property type="entry name" value="GAF domain-like"/>
    <property type="match status" value="1"/>
</dbReference>
<dbReference type="NCBIfam" id="TIGR00254">
    <property type="entry name" value="GGDEF"/>
    <property type="match status" value="1"/>
</dbReference>
<organism evidence="7 8">
    <name type="scientific">Sphaerotilus uruguayifluvii</name>
    <dbReference type="NCBI Taxonomy" id="2735897"/>
    <lineage>
        <taxon>Bacteria</taxon>
        <taxon>Pseudomonadati</taxon>
        <taxon>Pseudomonadota</taxon>
        <taxon>Betaproteobacteria</taxon>
        <taxon>Burkholderiales</taxon>
        <taxon>Sphaerotilaceae</taxon>
        <taxon>Sphaerotilus</taxon>
    </lineage>
</organism>
<dbReference type="SMART" id="SM00304">
    <property type="entry name" value="HAMP"/>
    <property type="match status" value="1"/>
</dbReference>
<keyword evidence="3" id="KW-0175">Coiled coil</keyword>